<evidence type="ECO:0000313" key="8">
    <source>
        <dbReference type="EMBL" id="SVC10539.1"/>
    </source>
</evidence>
<dbReference type="EMBL" id="UINC01073845">
    <property type="protein sequence ID" value="SVC10539.1"/>
    <property type="molecule type" value="Genomic_DNA"/>
</dbReference>
<evidence type="ECO:0000256" key="3">
    <source>
        <dbReference type="ARBA" id="ARBA00012257"/>
    </source>
</evidence>
<dbReference type="GO" id="GO:0006144">
    <property type="term" value="P:purine nucleobase metabolic process"/>
    <property type="evidence" value="ECO:0007669"/>
    <property type="project" value="UniProtKB-KW"/>
</dbReference>
<accession>A0A382JFS6</accession>
<keyword evidence="6" id="KW-0456">Lyase</keyword>
<dbReference type="AlphaFoldDB" id="A0A382JFS6"/>
<protein>
    <recommendedName>
        <fullName evidence="3">2-oxo-4-hydroxy-4-carboxy-5-ureidoimidazoline decarboxylase</fullName>
        <ecNumber evidence="3">4.1.1.97</ecNumber>
    </recommendedName>
</protein>
<dbReference type="GO" id="GO:0019628">
    <property type="term" value="P:urate catabolic process"/>
    <property type="evidence" value="ECO:0007669"/>
    <property type="project" value="TreeGrafter"/>
</dbReference>
<dbReference type="SUPFAM" id="SSF158694">
    <property type="entry name" value="UraD-Like"/>
    <property type="match status" value="1"/>
</dbReference>
<dbReference type="InterPro" id="IPR036778">
    <property type="entry name" value="OHCU_decarboxylase_sf"/>
</dbReference>
<dbReference type="PANTHER" id="PTHR43466:SF1">
    <property type="entry name" value="2-OXO-4-HYDROXY-4-CARBOXY-5-UREIDOIMIDAZOLINE DECARBOXYLASE-RELATED"/>
    <property type="match status" value="1"/>
</dbReference>
<feature type="domain" description="Oxo-4-hydroxy-4-carboxy-5-ureidoimidazoline decarboxylase" evidence="7">
    <location>
        <begin position="6"/>
        <end position="94"/>
    </location>
</feature>
<dbReference type="Gene3D" id="1.10.3330.10">
    <property type="entry name" value="Oxo-4-hydroxy-4-carboxy-5-ureidoimidazoline decarboxylase"/>
    <property type="match status" value="1"/>
</dbReference>
<evidence type="ECO:0000256" key="5">
    <source>
        <dbReference type="ARBA" id="ARBA00022793"/>
    </source>
</evidence>
<dbReference type="GO" id="GO:0051997">
    <property type="term" value="F:2-oxo-4-hydroxy-4-carboxy-5-ureidoimidazoline decarboxylase activity"/>
    <property type="evidence" value="ECO:0007669"/>
    <property type="project" value="UniProtKB-EC"/>
</dbReference>
<dbReference type="EC" id="4.1.1.97" evidence="3"/>
<sequence length="95" mass="10933">MINKINKLSKSEFIKVFANIFENARWIAEELYNQKPFDNFEELSSKILNIFETTTKEKQLKILNAHPDLANKTKISLLTPDSLKEQTSAGLDQCT</sequence>
<dbReference type="GO" id="GO:0005777">
    <property type="term" value="C:peroxisome"/>
    <property type="evidence" value="ECO:0007669"/>
    <property type="project" value="TreeGrafter"/>
</dbReference>
<evidence type="ECO:0000256" key="6">
    <source>
        <dbReference type="ARBA" id="ARBA00023239"/>
    </source>
</evidence>
<organism evidence="8">
    <name type="scientific">marine metagenome</name>
    <dbReference type="NCBI Taxonomy" id="408172"/>
    <lineage>
        <taxon>unclassified sequences</taxon>
        <taxon>metagenomes</taxon>
        <taxon>ecological metagenomes</taxon>
    </lineage>
</organism>
<dbReference type="PANTHER" id="PTHR43466">
    <property type="entry name" value="2-OXO-4-HYDROXY-4-CARBOXY-5-UREIDOIMIDAZOLINE DECARBOXYLASE-RELATED"/>
    <property type="match status" value="1"/>
</dbReference>
<keyword evidence="5" id="KW-0210">Decarboxylase</keyword>
<gene>
    <name evidence="8" type="ORF">METZ01_LOCUS263393</name>
</gene>
<feature type="non-terminal residue" evidence="8">
    <location>
        <position position="95"/>
    </location>
</feature>
<evidence type="ECO:0000256" key="4">
    <source>
        <dbReference type="ARBA" id="ARBA00022631"/>
    </source>
</evidence>
<comment type="pathway">
    <text evidence="2">Purine metabolism; urate degradation; (S)-allantoin from urate: step 3/3.</text>
</comment>
<reference evidence="8" key="1">
    <citation type="submission" date="2018-05" db="EMBL/GenBank/DDBJ databases">
        <authorList>
            <person name="Lanie J.A."/>
            <person name="Ng W.-L."/>
            <person name="Kazmierczak K.M."/>
            <person name="Andrzejewski T.M."/>
            <person name="Davidsen T.M."/>
            <person name="Wayne K.J."/>
            <person name="Tettelin H."/>
            <person name="Glass J.I."/>
            <person name="Rusch D."/>
            <person name="Podicherti R."/>
            <person name="Tsui H.-C.T."/>
            <person name="Winkler M.E."/>
        </authorList>
    </citation>
    <scope>NUCLEOTIDE SEQUENCE</scope>
</reference>
<evidence type="ECO:0000259" key="7">
    <source>
        <dbReference type="Pfam" id="PF09349"/>
    </source>
</evidence>
<name>A0A382JFS6_9ZZZZ</name>
<dbReference type="Pfam" id="PF09349">
    <property type="entry name" value="OHCU_decarbox"/>
    <property type="match status" value="1"/>
</dbReference>
<evidence type="ECO:0000256" key="2">
    <source>
        <dbReference type="ARBA" id="ARBA00004754"/>
    </source>
</evidence>
<keyword evidence="4" id="KW-0659">Purine metabolism</keyword>
<dbReference type="InterPro" id="IPR018020">
    <property type="entry name" value="OHCU_decarboxylase"/>
</dbReference>
<evidence type="ECO:0000256" key="1">
    <source>
        <dbReference type="ARBA" id="ARBA00001163"/>
    </source>
</evidence>
<proteinExistence type="predicted"/>
<comment type="catalytic activity">
    <reaction evidence="1">
        <text>5-hydroxy-2-oxo-4-ureido-2,5-dihydro-1H-imidazole-5-carboxylate + H(+) = (S)-allantoin + CO2</text>
        <dbReference type="Rhea" id="RHEA:26301"/>
        <dbReference type="ChEBI" id="CHEBI:15378"/>
        <dbReference type="ChEBI" id="CHEBI:15678"/>
        <dbReference type="ChEBI" id="CHEBI:16526"/>
        <dbReference type="ChEBI" id="CHEBI:58639"/>
        <dbReference type="EC" id="4.1.1.97"/>
    </reaction>
</comment>